<feature type="transmembrane region" description="Helical" evidence="1">
    <location>
        <begin position="108"/>
        <end position="128"/>
    </location>
</feature>
<proteinExistence type="predicted"/>
<evidence type="ECO:0000313" key="3">
    <source>
        <dbReference type="Proteomes" id="UP001162640"/>
    </source>
</evidence>
<feature type="transmembrane region" description="Helical" evidence="1">
    <location>
        <begin position="56"/>
        <end position="74"/>
    </location>
</feature>
<feature type="transmembrane region" description="Helical" evidence="1">
    <location>
        <begin position="83"/>
        <end position="102"/>
    </location>
</feature>
<name>A0A9W7BAX2_9STRA</name>
<sequence length="405" mass="43884">MIPGFLAQVSGLFTILGCTKFGGIWASGLDMTIDAVIVCLINTPIAYGFSRMSLPSARLAFPCLVFVVSFLLAWSPLVKGKNIALAVFYLPVATTFATGTITEWWRPLSLGTVAVMGVVSAFMVVLIVPSVSTWRLETGTATFKTDLSNLKKSLLLLFSDLRSTHKLDVHSTHARVLALRIHDILASLLANKTSMATELTLRRSITLRNSLLLEHSRLTTSIESVKLFLDIALSNSKQSTNVNDSPEVDEMLSACIEAISGDLSPTPSFVPTSLLEVNASIHALINYHESLLSPTPPAPFTLYNPLSNRKFFGGTSLSHFKYPVKVSISLCLASLFATTGLLYETSFGAPPFGLGWLTGLHVSLICVPGDGGSYEKSVQRLIGNGLACGFALIVYQWFQVRNCEE</sequence>
<keyword evidence="1" id="KW-0472">Membrane</keyword>
<comment type="caution">
    <text evidence="2">The sequence shown here is derived from an EMBL/GenBank/DDBJ whole genome shotgun (WGS) entry which is preliminary data.</text>
</comment>
<feature type="transmembrane region" description="Helical" evidence="1">
    <location>
        <begin position="6"/>
        <end position="26"/>
    </location>
</feature>
<evidence type="ECO:0000256" key="1">
    <source>
        <dbReference type="SAM" id="Phobius"/>
    </source>
</evidence>
<feature type="transmembrane region" description="Helical" evidence="1">
    <location>
        <begin position="349"/>
        <end position="369"/>
    </location>
</feature>
<keyword evidence="1" id="KW-0812">Transmembrane</keyword>
<organism evidence="2 3">
    <name type="scientific">Triparma laevis f. inornata</name>
    <dbReference type="NCBI Taxonomy" id="1714386"/>
    <lineage>
        <taxon>Eukaryota</taxon>
        <taxon>Sar</taxon>
        <taxon>Stramenopiles</taxon>
        <taxon>Ochrophyta</taxon>
        <taxon>Bolidophyceae</taxon>
        <taxon>Parmales</taxon>
        <taxon>Triparmaceae</taxon>
        <taxon>Triparma</taxon>
    </lineage>
</organism>
<keyword evidence="1" id="KW-1133">Transmembrane helix</keyword>
<dbReference type="Proteomes" id="UP001162640">
    <property type="component" value="Unassembled WGS sequence"/>
</dbReference>
<accession>A0A9W7BAX2</accession>
<gene>
    <name evidence="2" type="ORF">TL16_g09381</name>
</gene>
<evidence type="ECO:0000313" key="2">
    <source>
        <dbReference type="EMBL" id="GMH82795.1"/>
    </source>
</evidence>
<protein>
    <submittedName>
        <fullName evidence="2">Uncharacterized protein</fullName>
    </submittedName>
</protein>
<reference evidence="3" key="1">
    <citation type="journal article" date="2023" name="Commun. Biol.">
        <title>Genome analysis of Parmales, the sister group of diatoms, reveals the evolutionary specialization of diatoms from phago-mixotrophs to photoautotrophs.</title>
        <authorList>
            <person name="Ban H."/>
            <person name="Sato S."/>
            <person name="Yoshikawa S."/>
            <person name="Yamada K."/>
            <person name="Nakamura Y."/>
            <person name="Ichinomiya M."/>
            <person name="Sato N."/>
            <person name="Blanc-Mathieu R."/>
            <person name="Endo H."/>
            <person name="Kuwata A."/>
            <person name="Ogata H."/>
        </authorList>
    </citation>
    <scope>NUCLEOTIDE SEQUENCE [LARGE SCALE GENOMIC DNA]</scope>
</reference>
<feature type="transmembrane region" description="Helical" evidence="1">
    <location>
        <begin position="381"/>
        <end position="398"/>
    </location>
</feature>
<dbReference type="AlphaFoldDB" id="A0A9W7BAX2"/>
<feature type="transmembrane region" description="Helical" evidence="1">
    <location>
        <begin position="326"/>
        <end position="343"/>
    </location>
</feature>
<dbReference type="EMBL" id="BLQM01000319">
    <property type="protein sequence ID" value="GMH82795.1"/>
    <property type="molecule type" value="Genomic_DNA"/>
</dbReference>